<comment type="caution">
    <text evidence="10">The sequence shown here is derived from an EMBL/GenBank/DDBJ whole genome shotgun (WGS) entry which is preliminary data.</text>
</comment>
<keyword evidence="6 8" id="KW-0472">Membrane</keyword>
<comment type="cofactor">
    <cofactor evidence="6">
        <name>FMN</name>
        <dbReference type="ChEBI" id="CHEBI:58210"/>
    </cofactor>
</comment>
<dbReference type="SMART" id="SM00900">
    <property type="entry name" value="FMN_bind"/>
    <property type="match status" value="1"/>
</dbReference>
<comment type="subcellular location">
    <subcellularLocation>
        <location evidence="6">Cell membrane</location>
        <topology evidence="6">Single-pass membrane protein</topology>
    </subcellularLocation>
</comment>
<keyword evidence="3 6" id="KW-0285">Flavoprotein</keyword>
<evidence type="ECO:0000256" key="5">
    <source>
        <dbReference type="ARBA" id="ARBA00022982"/>
    </source>
</evidence>
<dbReference type="PANTHER" id="PTHR36118:SF1">
    <property type="entry name" value="ION-TRANSLOCATING OXIDOREDUCTASE COMPLEX SUBUNIT G"/>
    <property type="match status" value="1"/>
</dbReference>
<dbReference type="RefSeq" id="WP_119609010.1">
    <property type="nucleotide sequence ID" value="NZ_QXFH01000077.1"/>
</dbReference>
<reference evidence="10 11" key="1">
    <citation type="submission" date="2018-08" db="EMBL/GenBank/DDBJ databases">
        <title>Proposal of Muricauda 72 sp.nov. and Muricauda NH166 sp.nov., isolated from seawater.</title>
        <authorList>
            <person name="Cheng H."/>
            <person name="Wu Y.-H."/>
            <person name="Guo L.-L."/>
            <person name="Xu X.-W."/>
        </authorList>
    </citation>
    <scope>NUCLEOTIDE SEQUENCE [LARGE SCALE GENOMIC DNA]</scope>
    <source>
        <strain evidence="10 11">KCTC 22173</strain>
    </source>
</reference>
<dbReference type="HAMAP" id="MF_00479">
    <property type="entry name" value="RsxG_RnfG"/>
    <property type="match status" value="1"/>
</dbReference>
<evidence type="ECO:0000256" key="4">
    <source>
        <dbReference type="ARBA" id="ARBA00022643"/>
    </source>
</evidence>
<dbReference type="Pfam" id="PF04205">
    <property type="entry name" value="FMN_bind"/>
    <property type="match status" value="1"/>
</dbReference>
<name>A0A3A1N3C1_9FLAO</name>
<dbReference type="PANTHER" id="PTHR36118">
    <property type="entry name" value="ION-TRANSLOCATING OXIDOREDUCTASE COMPLEX SUBUNIT G"/>
    <property type="match status" value="1"/>
</dbReference>
<dbReference type="EC" id="7.-.-.-" evidence="6"/>
<dbReference type="InterPro" id="IPR010209">
    <property type="entry name" value="Ion_transpt_RnfG/RsxG"/>
</dbReference>
<evidence type="ECO:0000256" key="8">
    <source>
        <dbReference type="SAM" id="Phobius"/>
    </source>
</evidence>
<dbReference type="AlphaFoldDB" id="A0A3A1N3C1"/>
<evidence type="ECO:0000256" key="6">
    <source>
        <dbReference type="HAMAP-Rule" id="MF_00479"/>
    </source>
</evidence>
<comment type="subunit">
    <text evidence="6">The complex is composed of six subunits: RnfA, RnfB, RnfC, RnfD, RnfE and RnfG.</text>
</comment>
<feature type="modified residue" description="FMN phosphoryl threonine" evidence="6">
    <location>
        <position position="195"/>
    </location>
</feature>
<evidence type="ECO:0000256" key="3">
    <source>
        <dbReference type="ARBA" id="ARBA00022630"/>
    </source>
</evidence>
<keyword evidence="4 6" id="KW-0288">FMN</keyword>
<dbReference type="GO" id="GO:0022900">
    <property type="term" value="P:electron transport chain"/>
    <property type="evidence" value="ECO:0007669"/>
    <property type="project" value="UniProtKB-UniRule"/>
</dbReference>
<dbReference type="GO" id="GO:0010181">
    <property type="term" value="F:FMN binding"/>
    <property type="evidence" value="ECO:0007669"/>
    <property type="project" value="InterPro"/>
</dbReference>
<dbReference type="PIRSF" id="PIRSF006091">
    <property type="entry name" value="E_trnsport_RnfG"/>
    <property type="match status" value="1"/>
</dbReference>
<evidence type="ECO:0000256" key="1">
    <source>
        <dbReference type="ARBA" id="ARBA00022448"/>
    </source>
</evidence>
<dbReference type="InterPro" id="IPR007329">
    <property type="entry name" value="FMN-bd"/>
</dbReference>
<sequence length="238" mass="26193">MSQTSNIEMHNPASSKKMLMAMVGIGIISAFLIVMTFELTLPRVQRLKAEALEKAILEVLPGTVRTQAFGVSTNGELVKIEEGDKTETTLYAGYDKDEMLVGYAIEAAGQGYADIIRILYGYDPDEQKLIGFQVLESKETPGLGDKIEKDEGFLNNFKALDVSVSEDGKLRNKVITVKQGEKQNPWEIDGITGATISSRAIGNIVGTSTTEVVPILYQEHKKDKTSQGQKQMESDEQR</sequence>
<evidence type="ECO:0000313" key="10">
    <source>
        <dbReference type="EMBL" id="RIV30401.1"/>
    </source>
</evidence>
<gene>
    <name evidence="6" type="primary">rnfG</name>
    <name evidence="10" type="ORF">D2V08_14975</name>
</gene>
<protein>
    <recommendedName>
        <fullName evidence="6">Ion-translocating oxidoreductase complex subunit G</fullName>
        <ecNumber evidence="6">7.-.-.-</ecNumber>
    </recommendedName>
    <alternativeName>
        <fullName evidence="6">Rnf electron transport complex subunit G</fullName>
    </alternativeName>
</protein>
<keyword evidence="6 8" id="KW-0812">Transmembrane</keyword>
<accession>A0A3A1N3C1</accession>
<comment type="similarity">
    <text evidence="6">Belongs to the RnfG family.</text>
</comment>
<feature type="region of interest" description="Disordered" evidence="7">
    <location>
        <begin position="219"/>
        <end position="238"/>
    </location>
</feature>
<keyword evidence="11" id="KW-1185">Reference proteome</keyword>
<proteinExistence type="inferred from homology"/>
<keyword evidence="1 6" id="KW-0813">Transport</keyword>
<evidence type="ECO:0000256" key="2">
    <source>
        <dbReference type="ARBA" id="ARBA00022553"/>
    </source>
</evidence>
<dbReference type="Proteomes" id="UP000266067">
    <property type="component" value="Unassembled WGS sequence"/>
</dbReference>
<keyword evidence="5 6" id="KW-0249">Electron transport</keyword>
<organism evidence="10 11">
    <name type="scientific">Flagellimonas lutimaris</name>
    <dbReference type="NCBI Taxonomy" id="475082"/>
    <lineage>
        <taxon>Bacteria</taxon>
        <taxon>Pseudomonadati</taxon>
        <taxon>Bacteroidota</taxon>
        <taxon>Flavobacteriia</taxon>
        <taxon>Flavobacteriales</taxon>
        <taxon>Flavobacteriaceae</taxon>
        <taxon>Flagellimonas</taxon>
    </lineage>
</organism>
<dbReference type="EMBL" id="QXFH01000077">
    <property type="protein sequence ID" value="RIV30401.1"/>
    <property type="molecule type" value="Genomic_DNA"/>
</dbReference>
<keyword evidence="6 8" id="KW-1133">Transmembrane helix</keyword>
<dbReference type="GO" id="GO:0005886">
    <property type="term" value="C:plasma membrane"/>
    <property type="evidence" value="ECO:0007669"/>
    <property type="project" value="UniProtKB-SubCell"/>
</dbReference>
<evidence type="ECO:0000256" key="7">
    <source>
        <dbReference type="SAM" id="MobiDB-lite"/>
    </source>
</evidence>
<feature type="domain" description="FMN-binding" evidence="9">
    <location>
        <begin position="111"/>
        <end position="212"/>
    </location>
</feature>
<keyword evidence="6" id="KW-1278">Translocase</keyword>
<comment type="function">
    <text evidence="6">Part of a membrane-bound complex that couples electron transfer with translocation of ions across the membrane.</text>
</comment>
<dbReference type="OrthoDB" id="9794010at2"/>
<dbReference type="GO" id="GO:0009055">
    <property type="term" value="F:electron transfer activity"/>
    <property type="evidence" value="ECO:0007669"/>
    <property type="project" value="InterPro"/>
</dbReference>
<keyword evidence="6" id="KW-1003">Cell membrane</keyword>
<keyword evidence="2 6" id="KW-0597">Phosphoprotein</keyword>
<evidence type="ECO:0000313" key="11">
    <source>
        <dbReference type="Proteomes" id="UP000266067"/>
    </source>
</evidence>
<evidence type="ECO:0000259" key="9">
    <source>
        <dbReference type="SMART" id="SM00900"/>
    </source>
</evidence>
<feature type="transmembrane region" description="Helical" evidence="8">
    <location>
        <begin position="20"/>
        <end position="41"/>
    </location>
</feature>